<gene>
    <name evidence="1" type="ORF">E5353_07100</name>
</gene>
<evidence type="ECO:0000313" key="1">
    <source>
        <dbReference type="EMBL" id="TGY38256.1"/>
    </source>
</evidence>
<protein>
    <submittedName>
        <fullName evidence="1">Uncharacterized protein</fullName>
    </submittedName>
</protein>
<organism evidence="1 2">
    <name type="scientific">Bacteroides caecimuris</name>
    <dbReference type="NCBI Taxonomy" id="1796613"/>
    <lineage>
        <taxon>Bacteria</taxon>
        <taxon>Pseudomonadati</taxon>
        <taxon>Bacteroidota</taxon>
        <taxon>Bacteroidia</taxon>
        <taxon>Bacteroidales</taxon>
        <taxon>Bacteroidaceae</taxon>
        <taxon>Bacteroides</taxon>
    </lineage>
</organism>
<accession>A0A4S2D9F8</accession>
<dbReference type="AlphaFoldDB" id="A0A4S2D9F8"/>
<sequence length="95" mass="10860">MMNFTTEQLKSIEDLAYRLIAPELVAVNIDVDEIDFVHEVRTPGTAARTAYYKGYLRQTVETREAIIKTAQNGSNPAQSELLKFLNDVQNHLKYE</sequence>
<dbReference type="Proteomes" id="UP000309566">
    <property type="component" value="Unassembled WGS sequence"/>
</dbReference>
<evidence type="ECO:0000313" key="2">
    <source>
        <dbReference type="Proteomes" id="UP000309566"/>
    </source>
</evidence>
<dbReference type="EMBL" id="SRYX01000020">
    <property type="protein sequence ID" value="TGY38256.1"/>
    <property type="molecule type" value="Genomic_DNA"/>
</dbReference>
<proteinExistence type="predicted"/>
<reference evidence="1 2" key="1">
    <citation type="submission" date="2019-04" db="EMBL/GenBank/DDBJ databases">
        <title>Microbes associate with the intestines of laboratory mice.</title>
        <authorList>
            <person name="Navarre W."/>
            <person name="Wong E."/>
            <person name="Huang K."/>
            <person name="Tropini C."/>
            <person name="Ng K."/>
            <person name="Yu B."/>
        </authorList>
    </citation>
    <scope>NUCLEOTIDE SEQUENCE [LARGE SCALE GENOMIC DNA]</scope>
    <source>
        <strain evidence="1 2">NM63_1-25</strain>
    </source>
</reference>
<comment type="caution">
    <text evidence="1">The sequence shown here is derived from an EMBL/GenBank/DDBJ whole genome shotgun (WGS) entry which is preliminary data.</text>
</comment>
<name>A0A4S2D9F8_9BACE</name>